<feature type="binding site" evidence="13">
    <location>
        <position position="67"/>
    </location>
    <ligand>
        <name>Mg(2+)</name>
        <dbReference type="ChEBI" id="CHEBI:18420"/>
        <label>2</label>
    </ligand>
</feature>
<dbReference type="PROSITE" id="PS01321">
    <property type="entry name" value="RUVC"/>
    <property type="match status" value="1"/>
</dbReference>
<dbReference type="GO" id="GO:0006310">
    <property type="term" value="P:DNA recombination"/>
    <property type="evidence" value="ECO:0007669"/>
    <property type="project" value="UniProtKB-UniRule"/>
</dbReference>
<keyword evidence="4 13" id="KW-0479">Metal-binding</keyword>
<keyword evidence="3 13" id="KW-0540">Nuclease</keyword>
<gene>
    <name evidence="13" type="primary">ruvC</name>
    <name evidence="15" type="ORF">B5M47_01020</name>
</gene>
<evidence type="ECO:0000313" key="15">
    <source>
        <dbReference type="EMBL" id="OQX51426.1"/>
    </source>
</evidence>
<evidence type="ECO:0000256" key="13">
    <source>
        <dbReference type="HAMAP-Rule" id="MF_00034"/>
    </source>
</evidence>
<dbReference type="AlphaFoldDB" id="A0A1W9NZ63"/>
<keyword evidence="7 13" id="KW-0378">Hydrolase</keyword>
<dbReference type="GO" id="GO:0008821">
    <property type="term" value="F:crossover junction DNA endonuclease activity"/>
    <property type="evidence" value="ECO:0007669"/>
    <property type="project" value="UniProtKB-UniRule"/>
</dbReference>
<dbReference type="SUPFAM" id="SSF53098">
    <property type="entry name" value="Ribonuclease H-like"/>
    <property type="match status" value="1"/>
</dbReference>
<dbReference type="CDD" id="cd16962">
    <property type="entry name" value="RuvC"/>
    <property type="match status" value="1"/>
</dbReference>
<keyword evidence="6 13" id="KW-0227">DNA damage</keyword>
<dbReference type="GO" id="GO:0003677">
    <property type="term" value="F:DNA binding"/>
    <property type="evidence" value="ECO:0007669"/>
    <property type="project" value="UniProtKB-KW"/>
</dbReference>
<evidence type="ECO:0000256" key="5">
    <source>
        <dbReference type="ARBA" id="ARBA00022759"/>
    </source>
</evidence>
<protein>
    <recommendedName>
        <fullName evidence="13 14">Crossover junction endodeoxyribonuclease RuvC</fullName>
        <ecNumber evidence="13 14">3.1.21.10</ecNumber>
    </recommendedName>
    <alternativeName>
        <fullName evidence="13">Holliday junction nuclease RuvC</fullName>
    </alternativeName>
    <alternativeName>
        <fullName evidence="13">Holliday junction resolvase RuvC</fullName>
    </alternativeName>
</protein>
<name>A0A1W9NZ63_UNCC3</name>
<feature type="binding site" evidence="13">
    <location>
        <position position="140"/>
    </location>
    <ligand>
        <name>Mg(2+)</name>
        <dbReference type="ChEBI" id="CHEBI:18420"/>
        <label>1</label>
    </ligand>
</feature>
<keyword evidence="9 13" id="KW-0238">DNA-binding</keyword>
<evidence type="ECO:0000256" key="14">
    <source>
        <dbReference type="NCBIfam" id="TIGR00228"/>
    </source>
</evidence>
<reference evidence="16" key="1">
    <citation type="submission" date="2017-03" db="EMBL/GenBank/DDBJ databases">
        <title>Novel pathways for hydrocarbon cycling and metabolic interdependencies in hydrothermal sediment communities.</title>
        <authorList>
            <person name="Dombrowski N."/>
            <person name="Seitz K."/>
            <person name="Teske A."/>
            <person name="Baker B."/>
        </authorList>
    </citation>
    <scope>NUCLEOTIDE SEQUENCE [LARGE SCALE GENOMIC DNA]</scope>
</reference>
<dbReference type="GO" id="GO:0005737">
    <property type="term" value="C:cytoplasm"/>
    <property type="evidence" value="ECO:0007669"/>
    <property type="project" value="UniProtKB-SubCell"/>
</dbReference>
<dbReference type="InterPro" id="IPR012337">
    <property type="entry name" value="RNaseH-like_sf"/>
</dbReference>
<accession>A0A1W9NZ63</accession>
<dbReference type="GO" id="GO:0048476">
    <property type="term" value="C:Holliday junction resolvase complex"/>
    <property type="evidence" value="ECO:0007669"/>
    <property type="project" value="UniProtKB-UniRule"/>
</dbReference>
<feature type="active site" evidence="13">
    <location>
        <position position="67"/>
    </location>
</feature>
<evidence type="ECO:0000256" key="4">
    <source>
        <dbReference type="ARBA" id="ARBA00022723"/>
    </source>
</evidence>
<dbReference type="EMBL" id="MZGJ01000004">
    <property type="protein sequence ID" value="OQX51426.1"/>
    <property type="molecule type" value="Genomic_DNA"/>
</dbReference>
<evidence type="ECO:0000256" key="3">
    <source>
        <dbReference type="ARBA" id="ARBA00022722"/>
    </source>
</evidence>
<dbReference type="FunFam" id="3.30.420.10:FF:000002">
    <property type="entry name" value="Crossover junction endodeoxyribonuclease RuvC"/>
    <property type="match status" value="1"/>
</dbReference>
<proteinExistence type="inferred from homology"/>
<feature type="active site" evidence="13">
    <location>
        <position position="7"/>
    </location>
</feature>
<dbReference type="Proteomes" id="UP000192520">
    <property type="component" value="Unassembled WGS sequence"/>
</dbReference>
<feature type="active site" evidence="13">
    <location>
        <position position="140"/>
    </location>
</feature>
<comment type="subunit">
    <text evidence="13">Homodimer which binds Holliday junction (HJ) DNA. The HJ becomes 2-fold symmetrical on binding to RuvC with unstacked arms; it has a different conformation from HJ DNA in complex with RuvA. In the full resolvosome a probable DNA-RuvA(4)-RuvB(12)-RuvC(2) complex forms which resolves the HJ.</text>
</comment>
<comment type="subcellular location">
    <subcellularLocation>
        <location evidence="13">Cytoplasm</location>
    </subcellularLocation>
</comment>
<keyword evidence="8 13" id="KW-0460">Magnesium</keyword>
<dbReference type="NCBIfam" id="TIGR00228">
    <property type="entry name" value="ruvC"/>
    <property type="match status" value="1"/>
</dbReference>
<keyword evidence="2 13" id="KW-0963">Cytoplasm</keyword>
<evidence type="ECO:0000256" key="8">
    <source>
        <dbReference type="ARBA" id="ARBA00022842"/>
    </source>
</evidence>
<dbReference type="NCBIfam" id="NF000711">
    <property type="entry name" value="PRK00039.2-1"/>
    <property type="match status" value="1"/>
</dbReference>
<dbReference type="Gene3D" id="3.30.420.10">
    <property type="entry name" value="Ribonuclease H-like superfamily/Ribonuclease H"/>
    <property type="match status" value="1"/>
</dbReference>
<evidence type="ECO:0000256" key="1">
    <source>
        <dbReference type="ARBA" id="ARBA00009518"/>
    </source>
</evidence>
<dbReference type="InterPro" id="IPR002176">
    <property type="entry name" value="X-over_junc_endoDNase_RuvC"/>
</dbReference>
<dbReference type="GO" id="GO:0006281">
    <property type="term" value="P:DNA repair"/>
    <property type="evidence" value="ECO:0007669"/>
    <property type="project" value="UniProtKB-UniRule"/>
</dbReference>
<evidence type="ECO:0000256" key="2">
    <source>
        <dbReference type="ARBA" id="ARBA00022490"/>
    </source>
</evidence>
<evidence type="ECO:0000256" key="11">
    <source>
        <dbReference type="ARBA" id="ARBA00023204"/>
    </source>
</evidence>
<dbReference type="PRINTS" id="PR00696">
    <property type="entry name" value="RSOLVASERUVC"/>
</dbReference>
<evidence type="ECO:0000256" key="6">
    <source>
        <dbReference type="ARBA" id="ARBA00022763"/>
    </source>
</evidence>
<comment type="caution">
    <text evidence="15">The sequence shown here is derived from an EMBL/GenBank/DDBJ whole genome shotgun (WGS) entry which is preliminary data.</text>
</comment>
<comment type="similarity">
    <text evidence="1 13">Belongs to the RuvC family.</text>
</comment>
<organism evidence="15 16">
    <name type="scientific">candidate division CPR3 bacterium 4484_211</name>
    <dbReference type="NCBI Taxonomy" id="1968527"/>
    <lineage>
        <taxon>Bacteria</taxon>
        <taxon>Bacteria division CPR3</taxon>
    </lineage>
</organism>
<sequence>MTILGIDPGLATTGWGIVKSQESKIRSCNFGIIKTSAEKKLGERLEKIYERTNQLIVQYKPNLVAIEKIFFGKNVKTAIVVGQARGVVLLAGQASKIEICEFTPLQIKLAVCGYGQAAKIQVQKMIKRLLNLKEIPKPDDAADALAVAYTAAVSIKHETQSERSIKQVENES</sequence>
<keyword evidence="10 13" id="KW-0233">DNA recombination</keyword>
<comment type="cofactor">
    <cofactor evidence="13">
        <name>Mg(2+)</name>
        <dbReference type="ChEBI" id="CHEBI:18420"/>
    </cofactor>
    <text evidence="13">Binds 2 Mg(2+) ion per subunit.</text>
</comment>
<dbReference type="InterPro" id="IPR020563">
    <property type="entry name" value="X-over_junc_endoDNase_Mg_BS"/>
</dbReference>
<dbReference type="HAMAP" id="MF_00034">
    <property type="entry name" value="RuvC"/>
    <property type="match status" value="1"/>
</dbReference>
<comment type="catalytic activity">
    <reaction evidence="12 13">
        <text>Endonucleolytic cleavage at a junction such as a reciprocal single-stranded crossover between two homologous DNA duplexes (Holliday junction).</text>
        <dbReference type="EC" id="3.1.21.10"/>
    </reaction>
</comment>
<dbReference type="InterPro" id="IPR036397">
    <property type="entry name" value="RNaseH_sf"/>
</dbReference>
<dbReference type="PANTHER" id="PTHR30194:SF3">
    <property type="entry name" value="CROSSOVER JUNCTION ENDODEOXYRIBONUCLEASE RUVC"/>
    <property type="match status" value="1"/>
</dbReference>
<dbReference type="GO" id="GO:0000287">
    <property type="term" value="F:magnesium ion binding"/>
    <property type="evidence" value="ECO:0007669"/>
    <property type="project" value="UniProtKB-UniRule"/>
</dbReference>
<evidence type="ECO:0000256" key="9">
    <source>
        <dbReference type="ARBA" id="ARBA00023125"/>
    </source>
</evidence>
<evidence type="ECO:0000256" key="12">
    <source>
        <dbReference type="ARBA" id="ARBA00029354"/>
    </source>
</evidence>
<keyword evidence="5 13" id="KW-0255">Endonuclease</keyword>
<evidence type="ECO:0000256" key="7">
    <source>
        <dbReference type="ARBA" id="ARBA00022801"/>
    </source>
</evidence>
<evidence type="ECO:0000256" key="10">
    <source>
        <dbReference type="ARBA" id="ARBA00023172"/>
    </source>
</evidence>
<dbReference type="STRING" id="1968527.B5M47_01020"/>
<keyword evidence="11 13" id="KW-0234">DNA repair</keyword>
<dbReference type="Pfam" id="PF02075">
    <property type="entry name" value="RuvC"/>
    <property type="match status" value="1"/>
</dbReference>
<dbReference type="EC" id="3.1.21.10" evidence="13 14"/>
<feature type="binding site" evidence="13">
    <location>
        <position position="7"/>
    </location>
    <ligand>
        <name>Mg(2+)</name>
        <dbReference type="ChEBI" id="CHEBI:18420"/>
        <label>1</label>
    </ligand>
</feature>
<dbReference type="PANTHER" id="PTHR30194">
    <property type="entry name" value="CROSSOVER JUNCTION ENDODEOXYRIBONUCLEASE RUVC"/>
    <property type="match status" value="1"/>
</dbReference>
<evidence type="ECO:0000313" key="16">
    <source>
        <dbReference type="Proteomes" id="UP000192520"/>
    </source>
</evidence>
<comment type="function">
    <text evidence="13">The RuvA-RuvB-RuvC complex processes Holliday junction (HJ) DNA during genetic recombination and DNA repair. Endonuclease that resolves HJ intermediates. Cleaves cruciform DNA by making single-stranded nicks across the HJ at symmetrical positions within the homologous arms, yielding a 5'-phosphate and a 3'-hydroxyl group; requires a central core of homology in the junction. The consensus cleavage sequence is 5'-(A/T)TT(C/G)-3'. Cleavage occurs on the 3'-side of the TT dinucleotide at the point of strand exchange. HJ branch migration catalyzed by RuvA-RuvB allows RuvC to scan DNA until it finds its consensus sequence, where it cleaves and resolves the cruciform DNA.</text>
</comment>